<keyword evidence="1" id="KW-0012">Acyltransferase</keyword>
<organism evidence="1 2">
    <name type="scientific">Pseudaquabacterium inlustre</name>
    <dbReference type="NCBI Taxonomy" id="2984192"/>
    <lineage>
        <taxon>Bacteria</taxon>
        <taxon>Pseudomonadati</taxon>
        <taxon>Pseudomonadota</taxon>
        <taxon>Betaproteobacteria</taxon>
        <taxon>Burkholderiales</taxon>
        <taxon>Sphaerotilaceae</taxon>
        <taxon>Pseudaquabacterium</taxon>
    </lineage>
</organism>
<evidence type="ECO:0000313" key="2">
    <source>
        <dbReference type="Proteomes" id="UP001365405"/>
    </source>
</evidence>
<protein>
    <submittedName>
        <fullName evidence="1">GNAT family N-acetyltransferase</fullName>
        <ecNumber evidence="1">2.3.1.-</ecNumber>
    </submittedName>
</protein>
<reference evidence="1 2" key="1">
    <citation type="submission" date="2024-04" db="EMBL/GenBank/DDBJ databases">
        <title>Novel species of the genus Ideonella isolated from streams.</title>
        <authorList>
            <person name="Lu H."/>
        </authorList>
    </citation>
    <scope>NUCLEOTIDE SEQUENCE [LARGE SCALE GENOMIC DNA]</scope>
    <source>
        <strain evidence="1 2">DXS22W</strain>
    </source>
</reference>
<dbReference type="SUPFAM" id="SSF55729">
    <property type="entry name" value="Acyl-CoA N-acyltransferases (Nat)"/>
    <property type="match status" value="1"/>
</dbReference>
<dbReference type="Pfam" id="PF04339">
    <property type="entry name" value="FemAB_like"/>
    <property type="match status" value="1"/>
</dbReference>
<accession>A0ABU9CRD1</accession>
<dbReference type="InterPro" id="IPR007434">
    <property type="entry name" value="FemAB-like"/>
</dbReference>
<dbReference type="InterPro" id="IPR016181">
    <property type="entry name" value="Acyl_CoA_acyltransferase"/>
</dbReference>
<sequence>MANLQARWLTSVLDIPRAQWDSLWPPQAEGYDFYRCQEEAGIENFEFFYLGLYAGDRPVLFAPMFTAPFNMGLAMDETWRARLEKVQARWPGFLVFKTLFCGSPTGECNVVGVADDFRQDPALYAALDRALMDMARQRRVFMVVFKDLLDTDAERFAPMKRLGWFGGDSMDTAVLDTPFSSLDEYLAQLGPRTRKELRRKLRQSTQELEVETVTRIDDIVDEVYRLYKGVHDQGVMSFEVLTPAYFLNFCRHIPDNTVYFLYWTKGDGQGRRLVGMDFCLHYEDRLLAKYTGMDYTVSRELNLYFIGLLSNIDWCIRHGKKRCLLGPGSYAVKQQMGARLVPLRTLTKLVNPLLNWFPNRFA</sequence>
<comment type="caution">
    <text evidence="1">The sequence shown here is derived from an EMBL/GenBank/DDBJ whole genome shotgun (WGS) entry which is preliminary data.</text>
</comment>
<dbReference type="GO" id="GO:0016746">
    <property type="term" value="F:acyltransferase activity"/>
    <property type="evidence" value="ECO:0007669"/>
    <property type="project" value="UniProtKB-KW"/>
</dbReference>
<proteinExistence type="predicted"/>
<gene>
    <name evidence="1" type="ORF">AACH10_23865</name>
</gene>
<dbReference type="Gene3D" id="3.40.630.30">
    <property type="match status" value="1"/>
</dbReference>
<dbReference type="EMBL" id="JBBUTH010000011">
    <property type="protein sequence ID" value="MEK8053314.1"/>
    <property type="molecule type" value="Genomic_DNA"/>
</dbReference>
<evidence type="ECO:0000313" key="1">
    <source>
        <dbReference type="EMBL" id="MEK8053314.1"/>
    </source>
</evidence>
<name>A0ABU9CRD1_9BURK</name>
<dbReference type="EC" id="2.3.1.-" evidence="1"/>
<dbReference type="RefSeq" id="WP_341413054.1">
    <property type="nucleotide sequence ID" value="NZ_JBBUTH010000011.1"/>
</dbReference>
<keyword evidence="1" id="KW-0808">Transferase</keyword>
<dbReference type="Proteomes" id="UP001365405">
    <property type="component" value="Unassembled WGS sequence"/>
</dbReference>
<keyword evidence="2" id="KW-1185">Reference proteome</keyword>